<feature type="compositionally biased region" description="Polar residues" evidence="1">
    <location>
        <begin position="160"/>
        <end position="171"/>
    </location>
</feature>
<keyword evidence="2" id="KW-0472">Membrane</keyword>
<sequence length="257" mass="29549">LAKTCGNQTEWILKPKGNNLRLQIKSFPKEIPSVLRKLVFKSTTSERLQRILLTATQPVIISLMATENNQNDMNVEIFYEWFADAQIDKISNLSSLNQQSCNFLCHLDYLTIIIVFLIPIFIGLPPFVCAMVIKKTMVKKRRKNELLNSKPRNECHSSDTLEGNKYSSSNETNDEPLIGLNEMRKMMTVDSTSTKAIANEKFQKILPNLTSGRSSFSFQTDHDLEYDYYEPTIVGSFFNQTSFYSIMNFQQTIENLK</sequence>
<evidence type="ECO:0000256" key="2">
    <source>
        <dbReference type="SAM" id="Phobius"/>
    </source>
</evidence>
<dbReference type="WBParaSite" id="DME_0000455101-mRNA-1">
    <property type="protein sequence ID" value="DME_0000455101-mRNA-1"/>
    <property type="gene ID" value="DME_0000455101"/>
</dbReference>
<feature type="region of interest" description="Disordered" evidence="1">
    <location>
        <begin position="148"/>
        <end position="174"/>
    </location>
</feature>
<keyword evidence="2" id="KW-1133">Transmembrane helix</keyword>
<keyword evidence="2" id="KW-0812">Transmembrane</keyword>
<feature type="transmembrane region" description="Helical" evidence="2">
    <location>
        <begin position="109"/>
        <end position="133"/>
    </location>
</feature>
<dbReference type="AlphaFoldDB" id="A0A0N4UBH3"/>
<organism evidence="3 4">
    <name type="scientific">Dracunculus medinensis</name>
    <name type="common">Guinea worm</name>
    <dbReference type="NCBI Taxonomy" id="318479"/>
    <lineage>
        <taxon>Eukaryota</taxon>
        <taxon>Metazoa</taxon>
        <taxon>Ecdysozoa</taxon>
        <taxon>Nematoda</taxon>
        <taxon>Chromadorea</taxon>
        <taxon>Rhabditida</taxon>
        <taxon>Spirurina</taxon>
        <taxon>Dracunculoidea</taxon>
        <taxon>Dracunculidae</taxon>
        <taxon>Dracunculus</taxon>
    </lineage>
</organism>
<evidence type="ECO:0000256" key="1">
    <source>
        <dbReference type="SAM" id="MobiDB-lite"/>
    </source>
</evidence>
<name>A0A0N4UBH3_DRAME</name>
<evidence type="ECO:0000313" key="3">
    <source>
        <dbReference type="Proteomes" id="UP000038040"/>
    </source>
</evidence>
<proteinExistence type="predicted"/>
<accession>A0A0N4UBH3</accession>
<evidence type="ECO:0000313" key="4">
    <source>
        <dbReference type="WBParaSite" id="DME_0000455101-mRNA-1"/>
    </source>
</evidence>
<protein>
    <submittedName>
        <fullName evidence="4">Uncharacterized protein</fullName>
    </submittedName>
</protein>
<reference evidence="4" key="1">
    <citation type="submission" date="2017-02" db="UniProtKB">
        <authorList>
            <consortium name="WormBaseParasite"/>
        </authorList>
    </citation>
    <scope>IDENTIFICATION</scope>
</reference>
<dbReference type="Proteomes" id="UP000038040">
    <property type="component" value="Unplaced"/>
</dbReference>